<dbReference type="PROSITE" id="PS00675">
    <property type="entry name" value="SIGMA54_INTERACT_1"/>
    <property type="match status" value="1"/>
</dbReference>
<evidence type="ECO:0000256" key="13">
    <source>
        <dbReference type="ARBA" id="ARBA00023231"/>
    </source>
</evidence>
<dbReference type="InterPro" id="IPR027417">
    <property type="entry name" value="P-loop_NTPase"/>
</dbReference>
<evidence type="ECO:0000256" key="3">
    <source>
        <dbReference type="ARBA" id="ARBA00022490"/>
    </source>
</evidence>
<dbReference type="GO" id="GO:0005524">
    <property type="term" value="F:ATP binding"/>
    <property type="evidence" value="ECO:0007669"/>
    <property type="project" value="UniProtKB-KW"/>
</dbReference>
<evidence type="ECO:0000256" key="4">
    <source>
        <dbReference type="ARBA" id="ARBA00022491"/>
    </source>
</evidence>
<dbReference type="PANTHER" id="PTHR32071">
    <property type="entry name" value="TRANSCRIPTIONAL REGULATORY PROTEIN"/>
    <property type="match status" value="1"/>
</dbReference>
<evidence type="ECO:0000256" key="9">
    <source>
        <dbReference type="ARBA" id="ARBA00023015"/>
    </source>
</evidence>
<evidence type="ECO:0000256" key="12">
    <source>
        <dbReference type="ARBA" id="ARBA00023163"/>
    </source>
</evidence>
<evidence type="ECO:0000256" key="8">
    <source>
        <dbReference type="ARBA" id="ARBA00023012"/>
    </source>
</evidence>
<keyword evidence="20" id="KW-1185">Reference proteome</keyword>
<dbReference type="PROSITE" id="PS00688">
    <property type="entry name" value="SIGMA54_INTERACT_3"/>
    <property type="match status" value="1"/>
</dbReference>
<protein>
    <recommendedName>
        <fullName evidence="2">DNA-binding transcriptional regulator NtrC</fullName>
    </recommendedName>
    <alternativeName>
        <fullName evidence="14">Nitrogen regulation protein NR(I)</fullName>
    </alternativeName>
    <alternativeName>
        <fullName evidence="15">Nitrogen regulator I</fullName>
    </alternativeName>
</protein>
<dbReference type="EMBL" id="CP009788">
    <property type="protein sequence ID" value="AJE03554.1"/>
    <property type="molecule type" value="Genomic_DNA"/>
</dbReference>
<dbReference type="GO" id="GO:0005737">
    <property type="term" value="C:cytoplasm"/>
    <property type="evidence" value="ECO:0007669"/>
    <property type="project" value="UniProtKB-SubCell"/>
</dbReference>
<gene>
    <name evidence="19" type="ORF">GPICK_09490</name>
</gene>
<evidence type="ECO:0000259" key="17">
    <source>
        <dbReference type="PROSITE" id="PS50045"/>
    </source>
</evidence>
<dbReference type="CDD" id="cd00009">
    <property type="entry name" value="AAA"/>
    <property type="match status" value="1"/>
</dbReference>
<keyword evidence="8" id="KW-0902">Two-component regulatory system</keyword>
<dbReference type="Pfam" id="PF00158">
    <property type="entry name" value="Sigma54_activat"/>
    <property type="match status" value="1"/>
</dbReference>
<evidence type="ECO:0000256" key="15">
    <source>
        <dbReference type="ARBA" id="ARBA00031910"/>
    </source>
</evidence>
<dbReference type="Gene3D" id="1.10.8.60">
    <property type="match status" value="1"/>
</dbReference>
<keyword evidence="3" id="KW-0963">Cytoplasm</keyword>
<dbReference type="GO" id="GO:0006355">
    <property type="term" value="P:regulation of DNA-templated transcription"/>
    <property type="evidence" value="ECO:0007669"/>
    <property type="project" value="InterPro"/>
</dbReference>
<dbReference type="Pfam" id="PF02954">
    <property type="entry name" value="HTH_8"/>
    <property type="match status" value="1"/>
</dbReference>
<dbReference type="PROSITE" id="PS50110">
    <property type="entry name" value="RESPONSE_REGULATORY"/>
    <property type="match status" value="1"/>
</dbReference>
<evidence type="ECO:0000313" key="20">
    <source>
        <dbReference type="Proteomes" id="UP000057609"/>
    </source>
</evidence>
<dbReference type="Gene3D" id="3.40.50.2300">
    <property type="match status" value="1"/>
</dbReference>
<dbReference type="InterPro" id="IPR011006">
    <property type="entry name" value="CheY-like_superfamily"/>
</dbReference>
<name>A0A0B5BEG5_9BACT</name>
<dbReference type="HOGENOM" id="CLU_000445_0_6_7"/>
<dbReference type="PROSITE" id="PS50045">
    <property type="entry name" value="SIGMA54_INTERACT_4"/>
    <property type="match status" value="1"/>
</dbReference>
<sequence>MRTILIADDDRAIRRTLELHLVESGHDVLAAAGGPEAVDLALSREVDLMLLDLRLSGMDGFEVLTRIKERKPSLPIIMITAFDDMQTAIEAIRLGAIDHLGKPLDLDHLDEVIEKIFEMSDISQTGVAFNDSPEPSFEPNIMVGRSRAMKEIYKTIGAVADSRATVLINGESGTGKEMVARALHFNSRFRNRPFIAVACSALAPTLLESELFGHEKGAFTGAYRVKPGKFELAEGGTLFLDEISETSPEIQVKLLRFLQEREFERVGGVETIKADVRVIAASNKSLPALVASGEFRQDLYYRLKVVSIDLPPLRERKDDLRLLVRFLLEKMRHEMGKAVEIVPRETMDLLLDHSWPGNVRELENTLRRAVLLSPGNVLLPEALQLEGSAGGARMPLIIKSLEEVEREHIENILSFTGYEKKRATAILGVSRPTLDRRIREYGLDVLSRP</sequence>
<feature type="domain" description="Sigma-54 factor interaction" evidence="17">
    <location>
        <begin position="142"/>
        <end position="371"/>
    </location>
</feature>
<dbReference type="SMART" id="SM00382">
    <property type="entry name" value="AAA"/>
    <property type="match status" value="1"/>
</dbReference>
<dbReference type="Pfam" id="PF25601">
    <property type="entry name" value="AAA_lid_14"/>
    <property type="match status" value="1"/>
</dbReference>
<keyword evidence="9" id="KW-0805">Transcription regulation</keyword>
<dbReference type="SUPFAM" id="SSF52172">
    <property type="entry name" value="CheY-like"/>
    <property type="match status" value="1"/>
</dbReference>
<dbReference type="AlphaFoldDB" id="A0A0B5BEG5"/>
<dbReference type="KEGG" id="gpi:GPICK_09490"/>
<reference evidence="19 20" key="1">
    <citation type="journal article" date="2015" name="Genome Announc.">
        <title>Complete Genome of Geobacter pickeringii G13T, a Metal-Reducing Isolate from Sedimentary Kaolin Deposits.</title>
        <authorList>
            <person name="Badalamenti J.P."/>
            <person name="Bond D.R."/>
        </authorList>
    </citation>
    <scope>NUCLEOTIDE SEQUENCE [LARGE SCALE GENOMIC DNA]</scope>
    <source>
        <strain evidence="19 20">G13</strain>
    </source>
</reference>
<evidence type="ECO:0000256" key="10">
    <source>
        <dbReference type="ARBA" id="ARBA00023125"/>
    </source>
</evidence>
<dbReference type="OrthoDB" id="9814761at2"/>
<organism evidence="19 20">
    <name type="scientific">Geobacter pickeringii</name>
    <dbReference type="NCBI Taxonomy" id="345632"/>
    <lineage>
        <taxon>Bacteria</taxon>
        <taxon>Pseudomonadati</taxon>
        <taxon>Thermodesulfobacteriota</taxon>
        <taxon>Desulfuromonadia</taxon>
        <taxon>Geobacterales</taxon>
        <taxon>Geobacteraceae</taxon>
        <taxon>Geobacter</taxon>
    </lineage>
</organism>
<feature type="domain" description="Response regulatory" evidence="18">
    <location>
        <begin position="3"/>
        <end position="117"/>
    </location>
</feature>
<evidence type="ECO:0000259" key="18">
    <source>
        <dbReference type="PROSITE" id="PS50110"/>
    </source>
</evidence>
<keyword evidence="12" id="KW-0804">Transcription</keyword>
<keyword evidence="6" id="KW-0547">Nucleotide-binding</keyword>
<feature type="modified residue" description="4-aspartylphosphate" evidence="16">
    <location>
        <position position="52"/>
    </location>
</feature>
<keyword evidence="10" id="KW-0238">DNA-binding</keyword>
<dbReference type="SUPFAM" id="SSF52540">
    <property type="entry name" value="P-loop containing nucleoside triphosphate hydrolases"/>
    <property type="match status" value="1"/>
</dbReference>
<dbReference type="InterPro" id="IPR025943">
    <property type="entry name" value="Sigma_54_int_dom_ATP-bd_2"/>
</dbReference>
<evidence type="ECO:0000256" key="14">
    <source>
        <dbReference type="ARBA" id="ARBA00029881"/>
    </source>
</evidence>
<keyword evidence="11" id="KW-0010">Activator</keyword>
<dbReference type="SMART" id="SM00448">
    <property type="entry name" value="REC"/>
    <property type="match status" value="1"/>
</dbReference>
<dbReference type="InterPro" id="IPR001789">
    <property type="entry name" value="Sig_transdc_resp-reg_receiver"/>
</dbReference>
<dbReference type="InterPro" id="IPR002078">
    <property type="entry name" value="Sigma_54_int"/>
</dbReference>
<dbReference type="InterPro" id="IPR003593">
    <property type="entry name" value="AAA+_ATPase"/>
</dbReference>
<dbReference type="STRING" id="345632.GPICK_09490"/>
<evidence type="ECO:0000256" key="7">
    <source>
        <dbReference type="ARBA" id="ARBA00022840"/>
    </source>
</evidence>
<dbReference type="RefSeq" id="WP_039742584.1">
    <property type="nucleotide sequence ID" value="NZ_CP009788.1"/>
</dbReference>
<dbReference type="Pfam" id="PF00072">
    <property type="entry name" value="Response_reg"/>
    <property type="match status" value="1"/>
</dbReference>
<dbReference type="CDD" id="cd00156">
    <property type="entry name" value="REC"/>
    <property type="match status" value="1"/>
</dbReference>
<keyword evidence="13" id="KW-0535">Nitrogen fixation</keyword>
<dbReference type="InterPro" id="IPR009057">
    <property type="entry name" value="Homeodomain-like_sf"/>
</dbReference>
<dbReference type="Gene3D" id="1.10.10.60">
    <property type="entry name" value="Homeodomain-like"/>
    <property type="match status" value="1"/>
</dbReference>
<evidence type="ECO:0000256" key="1">
    <source>
        <dbReference type="ARBA" id="ARBA00004496"/>
    </source>
</evidence>
<evidence type="ECO:0000256" key="11">
    <source>
        <dbReference type="ARBA" id="ARBA00023159"/>
    </source>
</evidence>
<dbReference type="InterPro" id="IPR025662">
    <property type="entry name" value="Sigma_54_int_dom_ATP-bd_1"/>
</dbReference>
<keyword evidence="4" id="KW-0678">Repressor</keyword>
<dbReference type="InterPro" id="IPR058031">
    <property type="entry name" value="AAA_lid_NorR"/>
</dbReference>
<dbReference type="Proteomes" id="UP000057609">
    <property type="component" value="Chromosome"/>
</dbReference>
<dbReference type="SUPFAM" id="SSF46689">
    <property type="entry name" value="Homeodomain-like"/>
    <property type="match status" value="1"/>
</dbReference>
<keyword evidence="7" id="KW-0067">ATP-binding</keyword>
<evidence type="ECO:0000256" key="5">
    <source>
        <dbReference type="ARBA" id="ARBA00022553"/>
    </source>
</evidence>
<evidence type="ECO:0000256" key="2">
    <source>
        <dbReference type="ARBA" id="ARBA00019059"/>
    </source>
</evidence>
<evidence type="ECO:0000256" key="16">
    <source>
        <dbReference type="PROSITE-ProRule" id="PRU00169"/>
    </source>
</evidence>
<evidence type="ECO:0000256" key="6">
    <source>
        <dbReference type="ARBA" id="ARBA00022741"/>
    </source>
</evidence>
<dbReference type="PROSITE" id="PS00676">
    <property type="entry name" value="SIGMA54_INTERACT_2"/>
    <property type="match status" value="1"/>
</dbReference>
<proteinExistence type="predicted"/>
<dbReference type="InterPro" id="IPR002197">
    <property type="entry name" value="HTH_Fis"/>
</dbReference>
<dbReference type="InterPro" id="IPR025944">
    <property type="entry name" value="Sigma_54_int_dom_CS"/>
</dbReference>
<keyword evidence="5 16" id="KW-0597">Phosphoprotein</keyword>
<dbReference type="Gene3D" id="3.40.50.300">
    <property type="entry name" value="P-loop containing nucleotide triphosphate hydrolases"/>
    <property type="match status" value="1"/>
</dbReference>
<dbReference type="FunFam" id="3.40.50.300:FF:000006">
    <property type="entry name" value="DNA-binding transcriptional regulator NtrC"/>
    <property type="match status" value="1"/>
</dbReference>
<accession>A0A0B5BEG5</accession>
<comment type="subcellular location">
    <subcellularLocation>
        <location evidence="1">Cytoplasm</location>
    </subcellularLocation>
</comment>
<dbReference type="GO" id="GO:0000160">
    <property type="term" value="P:phosphorelay signal transduction system"/>
    <property type="evidence" value="ECO:0007669"/>
    <property type="project" value="UniProtKB-KW"/>
</dbReference>
<dbReference type="PANTHER" id="PTHR32071:SF95">
    <property type="entry name" value="DNA-BINDING TRANSCRIPTIONAL REGULATOR NTRC"/>
    <property type="match status" value="1"/>
</dbReference>
<evidence type="ECO:0000313" key="19">
    <source>
        <dbReference type="EMBL" id="AJE03554.1"/>
    </source>
</evidence>
<dbReference type="GO" id="GO:0043565">
    <property type="term" value="F:sequence-specific DNA binding"/>
    <property type="evidence" value="ECO:0007669"/>
    <property type="project" value="InterPro"/>
</dbReference>